<feature type="non-terminal residue" evidence="1">
    <location>
        <position position="47"/>
    </location>
</feature>
<proteinExistence type="predicted"/>
<dbReference type="EMBL" id="CAJVPQ010011429">
    <property type="protein sequence ID" value="CAG8727169.1"/>
    <property type="molecule type" value="Genomic_DNA"/>
</dbReference>
<evidence type="ECO:0000313" key="1">
    <source>
        <dbReference type="EMBL" id="CAG8727169.1"/>
    </source>
</evidence>
<dbReference type="AlphaFoldDB" id="A0A9N9IBN0"/>
<protein>
    <submittedName>
        <fullName evidence="1">8704_t:CDS:1</fullName>
    </submittedName>
</protein>
<accession>A0A9N9IBN0</accession>
<comment type="caution">
    <text evidence="1">The sequence shown here is derived from an EMBL/GenBank/DDBJ whole genome shotgun (WGS) entry which is preliminary data.</text>
</comment>
<gene>
    <name evidence="1" type="ORF">FCALED_LOCUS14746</name>
</gene>
<reference evidence="1" key="1">
    <citation type="submission" date="2021-06" db="EMBL/GenBank/DDBJ databases">
        <authorList>
            <person name="Kallberg Y."/>
            <person name="Tangrot J."/>
            <person name="Rosling A."/>
        </authorList>
    </citation>
    <scope>NUCLEOTIDE SEQUENCE</scope>
    <source>
        <strain evidence="1">UK204</strain>
    </source>
</reference>
<evidence type="ECO:0000313" key="2">
    <source>
        <dbReference type="Proteomes" id="UP000789570"/>
    </source>
</evidence>
<keyword evidence="2" id="KW-1185">Reference proteome</keyword>
<organism evidence="1 2">
    <name type="scientific">Funneliformis caledonium</name>
    <dbReference type="NCBI Taxonomy" id="1117310"/>
    <lineage>
        <taxon>Eukaryota</taxon>
        <taxon>Fungi</taxon>
        <taxon>Fungi incertae sedis</taxon>
        <taxon>Mucoromycota</taxon>
        <taxon>Glomeromycotina</taxon>
        <taxon>Glomeromycetes</taxon>
        <taxon>Glomerales</taxon>
        <taxon>Glomeraceae</taxon>
        <taxon>Funneliformis</taxon>
    </lineage>
</organism>
<sequence>MTIEEVRQVLQKVDKKLNEVKVALKVFNKGKSKGKLLTELRKRPLNK</sequence>
<name>A0A9N9IBN0_9GLOM</name>
<dbReference type="Proteomes" id="UP000789570">
    <property type="component" value="Unassembled WGS sequence"/>
</dbReference>